<feature type="transmembrane region" description="Helical" evidence="2">
    <location>
        <begin position="178"/>
        <end position="197"/>
    </location>
</feature>
<evidence type="ECO:0000256" key="2">
    <source>
        <dbReference type="SAM" id="Phobius"/>
    </source>
</evidence>
<dbReference type="EMBL" id="CAJNDS010000324">
    <property type="protein sequence ID" value="CAE7192210.1"/>
    <property type="molecule type" value="Genomic_DNA"/>
</dbReference>
<keyword evidence="4" id="KW-1185">Reference proteome</keyword>
<dbReference type="GO" id="GO:0016020">
    <property type="term" value="C:membrane"/>
    <property type="evidence" value="ECO:0007669"/>
    <property type="project" value="InterPro"/>
</dbReference>
<feature type="transmembrane region" description="Helical" evidence="2">
    <location>
        <begin position="115"/>
        <end position="133"/>
    </location>
</feature>
<organism evidence="3 4">
    <name type="scientific">Symbiodinium natans</name>
    <dbReference type="NCBI Taxonomy" id="878477"/>
    <lineage>
        <taxon>Eukaryota</taxon>
        <taxon>Sar</taxon>
        <taxon>Alveolata</taxon>
        <taxon>Dinophyceae</taxon>
        <taxon>Suessiales</taxon>
        <taxon>Symbiodiniaceae</taxon>
        <taxon>Symbiodinium</taxon>
    </lineage>
</organism>
<gene>
    <name evidence="3" type="primary">DTX33</name>
    <name evidence="3" type="ORF">SNAT2548_LOCUS5121</name>
</gene>
<dbReference type="GO" id="GO:0015297">
    <property type="term" value="F:antiporter activity"/>
    <property type="evidence" value="ECO:0007669"/>
    <property type="project" value="InterPro"/>
</dbReference>
<dbReference type="Proteomes" id="UP000604046">
    <property type="component" value="Unassembled WGS sequence"/>
</dbReference>
<reference evidence="3" key="1">
    <citation type="submission" date="2021-02" db="EMBL/GenBank/DDBJ databases">
        <authorList>
            <person name="Dougan E. K."/>
            <person name="Rhodes N."/>
            <person name="Thang M."/>
            <person name="Chan C."/>
        </authorList>
    </citation>
    <scope>NUCLEOTIDE SEQUENCE</scope>
</reference>
<keyword evidence="2" id="KW-1133">Transmembrane helix</keyword>
<protein>
    <submittedName>
        <fullName evidence="3">DTX33 protein</fullName>
    </submittedName>
</protein>
<dbReference type="OrthoDB" id="436321at2759"/>
<dbReference type="GO" id="GO:0042910">
    <property type="term" value="F:xenobiotic transmembrane transporter activity"/>
    <property type="evidence" value="ECO:0007669"/>
    <property type="project" value="InterPro"/>
</dbReference>
<feature type="non-terminal residue" evidence="3">
    <location>
        <position position="1"/>
    </location>
</feature>
<comment type="similarity">
    <text evidence="1">Belongs to the multi antimicrobial extrusion (MATE) (TC 2.A.66.1) family.</text>
</comment>
<evidence type="ECO:0000313" key="4">
    <source>
        <dbReference type="Proteomes" id="UP000604046"/>
    </source>
</evidence>
<dbReference type="InterPro" id="IPR002528">
    <property type="entry name" value="MATE_fam"/>
</dbReference>
<dbReference type="AlphaFoldDB" id="A0A812IZ63"/>
<accession>A0A812IZ63</accession>
<name>A0A812IZ63_9DINO</name>
<proteinExistence type="inferred from homology"/>
<evidence type="ECO:0000256" key="1">
    <source>
        <dbReference type="ARBA" id="ARBA00010199"/>
    </source>
</evidence>
<keyword evidence="2" id="KW-0812">Transmembrane</keyword>
<keyword evidence="2" id="KW-0472">Membrane</keyword>
<evidence type="ECO:0000313" key="3">
    <source>
        <dbReference type="EMBL" id="CAE7192210.1"/>
    </source>
</evidence>
<sequence length="199" mass="22110">MEVQAREPFTVSEEKPSRRVLLGEVWTIFLPTMLNNVMTLLNECTNTLCLGHAGNDAELAAVGLGNMMQNCCALSLGIGLTSALDTFVSQAHGAGQHSLCVQYLQRSRVLCTLQLIWMIPLLWFSDSILVAVGQHPDVARHAASYNRVAAFGLFSQFQWQGILAYLRNVKMPQPAMWIAGSTCMLHIVWAVLFIVVFKW</sequence>
<dbReference type="Pfam" id="PF01554">
    <property type="entry name" value="MatE"/>
    <property type="match status" value="1"/>
</dbReference>
<dbReference type="PANTHER" id="PTHR11206">
    <property type="entry name" value="MULTIDRUG RESISTANCE PROTEIN"/>
    <property type="match status" value="1"/>
</dbReference>
<comment type="caution">
    <text evidence="3">The sequence shown here is derived from an EMBL/GenBank/DDBJ whole genome shotgun (WGS) entry which is preliminary data.</text>
</comment>